<dbReference type="AlphaFoldDB" id="A0A1Y4LYQ0"/>
<organism evidence="1 2">
    <name type="scientific">Faecalitalea cylindroides</name>
    <dbReference type="NCBI Taxonomy" id="39483"/>
    <lineage>
        <taxon>Bacteria</taxon>
        <taxon>Bacillati</taxon>
        <taxon>Bacillota</taxon>
        <taxon>Erysipelotrichia</taxon>
        <taxon>Erysipelotrichales</taxon>
        <taxon>Erysipelotrichaceae</taxon>
        <taxon>Faecalitalea</taxon>
    </lineage>
</organism>
<dbReference type="RefSeq" id="WP_087158156.1">
    <property type="nucleotide sequence ID" value="NZ_NFKM01000002.1"/>
</dbReference>
<evidence type="ECO:0000313" key="2">
    <source>
        <dbReference type="Proteomes" id="UP000195447"/>
    </source>
</evidence>
<dbReference type="EMBL" id="NFKM01000002">
    <property type="protein sequence ID" value="OUP61714.1"/>
    <property type="molecule type" value="Genomic_DNA"/>
</dbReference>
<proteinExistence type="predicted"/>
<sequence length="89" mass="10808">MDNKIFAKNLFSQEEVEVYPADRYTVQIMNHDYWFERDGHVCLLAKTFIKPDRYNSYGMYQVGNQIYDATWTNGYEELRSMYNEQPRLF</sequence>
<gene>
    <name evidence="1" type="ORF">B5F14_01790</name>
</gene>
<name>A0A1Y4LYQ0_9FIRM</name>
<reference evidence="2" key="1">
    <citation type="submission" date="2017-04" db="EMBL/GenBank/DDBJ databases">
        <title>Function of individual gut microbiota members based on whole genome sequencing of pure cultures obtained from chicken caecum.</title>
        <authorList>
            <person name="Medvecky M."/>
            <person name="Cejkova D."/>
            <person name="Polansky O."/>
            <person name="Karasova D."/>
            <person name="Kubasova T."/>
            <person name="Cizek A."/>
            <person name="Rychlik I."/>
        </authorList>
    </citation>
    <scope>NUCLEOTIDE SEQUENCE [LARGE SCALE GENOMIC DNA]</scope>
    <source>
        <strain evidence="2">An178</strain>
    </source>
</reference>
<dbReference type="Proteomes" id="UP000195447">
    <property type="component" value="Unassembled WGS sequence"/>
</dbReference>
<evidence type="ECO:0000313" key="1">
    <source>
        <dbReference type="EMBL" id="OUP61714.1"/>
    </source>
</evidence>
<protein>
    <submittedName>
        <fullName evidence="1">Uncharacterized protein</fullName>
    </submittedName>
</protein>
<comment type="caution">
    <text evidence="1">The sequence shown here is derived from an EMBL/GenBank/DDBJ whole genome shotgun (WGS) entry which is preliminary data.</text>
</comment>
<accession>A0A1Y4LYQ0</accession>
<keyword evidence="2" id="KW-1185">Reference proteome</keyword>